<evidence type="ECO:0000256" key="2">
    <source>
        <dbReference type="ARBA" id="ARBA00012513"/>
    </source>
</evidence>
<feature type="compositionally biased region" description="Gly residues" evidence="15">
    <location>
        <begin position="1015"/>
        <end position="1031"/>
    </location>
</feature>
<dbReference type="EMBL" id="AJFE02045255">
    <property type="status" value="NOT_ANNOTATED_CDS"/>
    <property type="molecule type" value="Genomic_DNA"/>
</dbReference>
<evidence type="ECO:0000256" key="12">
    <source>
        <dbReference type="ARBA" id="ARBA00047899"/>
    </source>
</evidence>
<evidence type="ECO:0000313" key="19">
    <source>
        <dbReference type="Proteomes" id="UP000240080"/>
    </source>
</evidence>
<dbReference type="PROSITE" id="PS50011">
    <property type="entry name" value="PROTEIN_KINASE_DOM"/>
    <property type="match status" value="1"/>
</dbReference>
<keyword evidence="7 14" id="KW-0547">Nucleotide-binding</keyword>
<evidence type="ECO:0000256" key="16">
    <source>
        <dbReference type="SAM" id="Phobius"/>
    </source>
</evidence>
<keyword evidence="10 16" id="KW-1133">Transmembrane helix</keyword>
<dbReference type="EMBL" id="AJFE02045254">
    <property type="status" value="NOT_ANNOTATED_CDS"/>
    <property type="molecule type" value="Genomic_DNA"/>
</dbReference>
<dbReference type="InterPro" id="IPR011009">
    <property type="entry name" value="Kinase-like_dom_sf"/>
</dbReference>
<keyword evidence="19" id="KW-1185">Reference proteome</keyword>
<dbReference type="PRINTS" id="PR00109">
    <property type="entry name" value="TYRKINASE"/>
</dbReference>
<dbReference type="Bgee" id="ENSPPAG00000036426">
    <property type="expression patterns" value="Expressed in prefrontal cortex and 6 other cell types or tissues"/>
</dbReference>
<name>A0A2R9BIL4_PANPA</name>
<keyword evidence="3" id="KW-0723">Serine/threonine-protein kinase</keyword>
<dbReference type="InterPro" id="IPR000719">
    <property type="entry name" value="Prot_kinase_dom"/>
</dbReference>
<evidence type="ECO:0000256" key="1">
    <source>
        <dbReference type="ARBA" id="ARBA00004370"/>
    </source>
</evidence>
<evidence type="ECO:0000256" key="11">
    <source>
        <dbReference type="ARBA" id="ARBA00023136"/>
    </source>
</evidence>
<feature type="transmembrane region" description="Helical" evidence="16">
    <location>
        <begin position="64"/>
        <end position="86"/>
    </location>
</feature>
<dbReference type="Pfam" id="PF07714">
    <property type="entry name" value="PK_Tyr_Ser-Thr"/>
    <property type="match status" value="1"/>
</dbReference>
<feature type="region of interest" description="Disordered" evidence="15">
    <location>
        <begin position="1171"/>
        <end position="1190"/>
    </location>
</feature>
<dbReference type="EMBL" id="AJFE02045256">
    <property type="status" value="NOT_ANNOTATED_CDS"/>
    <property type="molecule type" value="Genomic_DNA"/>
</dbReference>
<protein>
    <recommendedName>
        <fullName evidence="2">non-specific serine/threonine protein kinase</fullName>
        <ecNumber evidence="2">2.7.11.1</ecNumber>
    </recommendedName>
</protein>
<feature type="region of interest" description="Disordered" evidence="15">
    <location>
        <begin position="104"/>
        <end position="124"/>
    </location>
</feature>
<dbReference type="FunFam" id="3.30.200.20:FF:000275">
    <property type="entry name" value="Apoptosis associated tyrosine kinase"/>
    <property type="match status" value="1"/>
</dbReference>
<accession>A0A2R9BIL4</accession>
<keyword evidence="6 16" id="KW-0812">Transmembrane</keyword>
<dbReference type="AlphaFoldDB" id="A0A2R9BIL4"/>
<dbReference type="InterPro" id="IPR001245">
    <property type="entry name" value="Ser-Thr/Tyr_kinase_cat_dom"/>
</dbReference>
<feature type="compositionally biased region" description="Low complexity" evidence="15">
    <location>
        <begin position="936"/>
        <end position="959"/>
    </location>
</feature>
<evidence type="ECO:0000259" key="17">
    <source>
        <dbReference type="PROSITE" id="PS50011"/>
    </source>
</evidence>
<evidence type="ECO:0000256" key="4">
    <source>
        <dbReference type="ARBA" id="ARBA00022553"/>
    </source>
</evidence>
<dbReference type="EMBL" id="AJFE02045258">
    <property type="status" value="NOT_ANNOTATED_CDS"/>
    <property type="molecule type" value="Genomic_DNA"/>
</dbReference>
<dbReference type="GO" id="GO:0004674">
    <property type="term" value="F:protein serine/threonine kinase activity"/>
    <property type="evidence" value="ECO:0007669"/>
    <property type="project" value="UniProtKB-KW"/>
</dbReference>
<dbReference type="PANTHER" id="PTHR24417:SF2">
    <property type="entry name" value="SERINE_THREONINE-PROTEIN KINASE LMTK3"/>
    <property type="match status" value="1"/>
</dbReference>
<dbReference type="EMBL" id="AJFE02045260">
    <property type="status" value="NOT_ANNOTATED_CDS"/>
    <property type="molecule type" value="Genomic_DNA"/>
</dbReference>
<dbReference type="STRING" id="9597.ENSPPAP00000026690"/>
<feature type="compositionally biased region" description="Basic and acidic residues" evidence="15">
    <location>
        <begin position="715"/>
        <end position="749"/>
    </location>
</feature>
<dbReference type="GO" id="GO:0005524">
    <property type="term" value="F:ATP binding"/>
    <property type="evidence" value="ECO:0007669"/>
    <property type="project" value="UniProtKB-UniRule"/>
</dbReference>
<feature type="region of interest" description="Disordered" evidence="15">
    <location>
        <begin position="637"/>
        <end position="973"/>
    </location>
</feature>
<feature type="compositionally biased region" description="Low complexity" evidence="15">
    <location>
        <begin position="857"/>
        <end position="869"/>
    </location>
</feature>
<dbReference type="EMBL" id="AJFE02045259">
    <property type="status" value="NOT_ANNOTATED_CDS"/>
    <property type="molecule type" value="Genomic_DNA"/>
</dbReference>
<dbReference type="Gene3D" id="3.30.200.20">
    <property type="entry name" value="Phosphorylase Kinase, domain 1"/>
    <property type="match status" value="1"/>
</dbReference>
<feature type="compositionally biased region" description="Pro residues" evidence="15">
    <location>
        <begin position="1114"/>
        <end position="1126"/>
    </location>
</feature>
<feature type="compositionally biased region" description="Pro residues" evidence="15">
    <location>
        <begin position="584"/>
        <end position="609"/>
    </location>
</feature>
<organism evidence="18 19">
    <name type="scientific">Pan paniscus</name>
    <name type="common">Pygmy chimpanzee</name>
    <name type="synonym">Bonobo</name>
    <dbReference type="NCBI Taxonomy" id="9597"/>
    <lineage>
        <taxon>Eukaryota</taxon>
        <taxon>Metazoa</taxon>
        <taxon>Chordata</taxon>
        <taxon>Craniata</taxon>
        <taxon>Vertebrata</taxon>
        <taxon>Euteleostomi</taxon>
        <taxon>Mammalia</taxon>
        <taxon>Eutheria</taxon>
        <taxon>Euarchontoglires</taxon>
        <taxon>Primates</taxon>
        <taxon>Haplorrhini</taxon>
        <taxon>Catarrhini</taxon>
        <taxon>Hominidae</taxon>
        <taxon>Pan</taxon>
    </lineage>
</organism>
<dbReference type="InterPro" id="IPR008266">
    <property type="entry name" value="Tyr_kinase_AS"/>
</dbReference>
<evidence type="ECO:0000256" key="15">
    <source>
        <dbReference type="SAM" id="MobiDB-lite"/>
    </source>
</evidence>
<feature type="compositionally biased region" description="Low complexity" evidence="15">
    <location>
        <begin position="1057"/>
        <end position="1067"/>
    </location>
</feature>
<dbReference type="Gene3D" id="1.10.510.10">
    <property type="entry name" value="Transferase(Phosphotransferase) domain 1"/>
    <property type="match status" value="1"/>
</dbReference>
<keyword evidence="11 16" id="KW-0472">Membrane</keyword>
<feature type="region of interest" description="Disordered" evidence="15">
    <location>
        <begin position="1227"/>
        <end position="1250"/>
    </location>
</feature>
<reference evidence="18" key="2">
    <citation type="submission" date="2025-08" db="UniProtKB">
        <authorList>
            <consortium name="Ensembl"/>
        </authorList>
    </citation>
    <scope>IDENTIFICATION</scope>
</reference>
<keyword evidence="4" id="KW-0597">Phosphoprotein</keyword>
<feature type="binding site" evidence="14">
    <location>
        <position position="193"/>
    </location>
    <ligand>
        <name>ATP</name>
        <dbReference type="ChEBI" id="CHEBI:30616"/>
    </ligand>
</feature>
<feature type="region of interest" description="Disordered" evidence="15">
    <location>
        <begin position="554"/>
        <end position="613"/>
    </location>
</feature>
<comment type="catalytic activity">
    <reaction evidence="13">
        <text>L-seryl-[protein] + ATP = O-phospho-L-seryl-[protein] + ADP + H(+)</text>
        <dbReference type="Rhea" id="RHEA:17989"/>
        <dbReference type="Rhea" id="RHEA-COMP:9863"/>
        <dbReference type="Rhea" id="RHEA-COMP:11604"/>
        <dbReference type="ChEBI" id="CHEBI:15378"/>
        <dbReference type="ChEBI" id="CHEBI:29999"/>
        <dbReference type="ChEBI" id="CHEBI:30616"/>
        <dbReference type="ChEBI" id="CHEBI:83421"/>
        <dbReference type="ChEBI" id="CHEBI:456216"/>
        <dbReference type="EC" id="2.7.11.1"/>
    </reaction>
</comment>
<comment type="subcellular location">
    <subcellularLocation>
        <location evidence="1">Membrane</location>
    </subcellularLocation>
</comment>
<dbReference type="EC" id="2.7.11.1" evidence="2"/>
<feature type="compositionally biased region" description="Gly residues" evidence="15">
    <location>
        <begin position="873"/>
        <end position="892"/>
    </location>
</feature>
<dbReference type="PROSITE" id="PS00109">
    <property type="entry name" value="PROTEIN_KINASE_TYR"/>
    <property type="match status" value="1"/>
</dbReference>
<comment type="catalytic activity">
    <reaction evidence="12">
        <text>L-threonyl-[protein] + ATP = O-phospho-L-threonyl-[protein] + ADP + H(+)</text>
        <dbReference type="Rhea" id="RHEA:46608"/>
        <dbReference type="Rhea" id="RHEA-COMP:11060"/>
        <dbReference type="Rhea" id="RHEA-COMP:11605"/>
        <dbReference type="ChEBI" id="CHEBI:15378"/>
        <dbReference type="ChEBI" id="CHEBI:30013"/>
        <dbReference type="ChEBI" id="CHEBI:30616"/>
        <dbReference type="ChEBI" id="CHEBI:61977"/>
        <dbReference type="ChEBI" id="CHEBI:456216"/>
        <dbReference type="EC" id="2.7.11.1"/>
    </reaction>
</comment>
<dbReference type="Proteomes" id="UP000240080">
    <property type="component" value="Chromosome 19"/>
</dbReference>
<proteinExistence type="predicted"/>
<evidence type="ECO:0000313" key="18">
    <source>
        <dbReference type="Ensembl" id="ENSPPAP00000026690.1"/>
    </source>
</evidence>
<dbReference type="GO" id="GO:0012505">
    <property type="term" value="C:endomembrane system"/>
    <property type="evidence" value="ECO:0007669"/>
    <property type="project" value="UniProtKB-ARBA"/>
</dbReference>
<evidence type="ECO:0000256" key="9">
    <source>
        <dbReference type="ARBA" id="ARBA00022840"/>
    </source>
</evidence>
<dbReference type="GO" id="GO:0005737">
    <property type="term" value="C:cytoplasm"/>
    <property type="evidence" value="ECO:0007669"/>
    <property type="project" value="UniProtKB-ARBA"/>
</dbReference>
<dbReference type="PROSITE" id="PS00107">
    <property type="entry name" value="PROTEIN_KINASE_ATP"/>
    <property type="match status" value="1"/>
</dbReference>
<evidence type="ECO:0000256" key="5">
    <source>
        <dbReference type="ARBA" id="ARBA00022679"/>
    </source>
</evidence>
<evidence type="ECO:0000256" key="14">
    <source>
        <dbReference type="PROSITE-ProRule" id="PRU10141"/>
    </source>
</evidence>
<keyword evidence="9 14" id="KW-0067">ATP-binding</keyword>
<evidence type="ECO:0000256" key="6">
    <source>
        <dbReference type="ARBA" id="ARBA00022692"/>
    </source>
</evidence>
<dbReference type="GO" id="GO:0016020">
    <property type="term" value="C:membrane"/>
    <property type="evidence" value="ECO:0007669"/>
    <property type="project" value="UniProtKB-SubCell"/>
</dbReference>
<evidence type="ECO:0000256" key="13">
    <source>
        <dbReference type="ARBA" id="ARBA00048679"/>
    </source>
</evidence>
<dbReference type="EMBL" id="AJFE02045257">
    <property type="status" value="NOT_ANNOTATED_CDS"/>
    <property type="molecule type" value="Genomic_DNA"/>
</dbReference>
<feature type="compositionally biased region" description="Basic and acidic residues" evidence="15">
    <location>
        <begin position="920"/>
        <end position="935"/>
    </location>
</feature>
<feature type="transmembrane region" description="Helical" evidence="16">
    <location>
        <begin position="32"/>
        <end position="52"/>
    </location>
</feature>
<reference evidence="18 19" key="1">
    <citation type="journal article" date="2012" name="Nature">
        <title>The bonobo genome compared with the chimpanzee and human genomes.</title>
        <authorList>
            <person name="Prufer K."/>
            <person name="Munch K."/>
            <person name="Hellmann I."/>
            <person name="Akagi K."/>
            <person name="Miller J.R."/>
            <person name="Walenz B."/>
            <person name="Koren S."/>
            <person name="Sutton G."/>
            <person name="Kodira C."/>
            <person name="Winer R."/>
            <person name="Knight J.R."/>
            <person name="Mullikin J.C."/>
            <person name="Meader S.J."/>
            <person name="Ponting C.P."/>
            <person name="Lunter G."/>
            <person name="Higashino S."/>
            <person name="Hobolth A."/>
            <person name="Dutheil J."/>
            <person name="Karakoc E."/>
            <person name="Alkan C."/>
            <person name="Sajjadian S."/>
            <person name="Catacchio C.R."/>
            <person name="Ventura M."/>
            <person name="Marques-Bonet T."/>
            <person name="Eichler E.E."/>
            <person name="Andre C."/>
            <person name="Atencia R."/>
            <person name="Mugisha L."/>
            <person name="Junhold J."/>
            <person name="Patterson N."/>
            <person name="Siebauer M."/>
            <person name="Good J.M."/>
            <person name="Fischer A."/>
            <person name="Ptak S.E."/>
            <person name="Lachmann M."/>
            <person name="Symer D.E."/>
            <person name="Mailund T."/>
            <person name="Schierup M.H."/>
            <person name="Andres A.M."/>
            <person name="Kelso J."/>
            <person name="Paabo S."/>
        </authorList>
    </citation>
    <scope>NUCLEOTIDE SEQUENCE [LARGE SCALE GENOMIC DNA]</scope>
</reference>
<dbReference type="PANTHER" id="PTHR24417">
    <property type="entry name" value="SERINE/THREONINE-PROTEIN KINASE LMTK1"/>
    <property type="match status" value="1"/>
</dbReference>
<dbReference type="GeneTree" id="ENSGT00940000154244"/>
<feature type="region of interest" description="Disordered" evidence="15">
    <location>
        <begin position="1001"/>
        <end position="1070"/>
    </location>
</feature>
<feature type="domain" description="Protein kinase" evidence="17">
    <location>
        <begin position="162"/>
        <end position="434"/>
    </location>
</feature>
<keyword evidence="5" id="KW-0808">Transferase</keyword>
<evidence type="ECO:0000256" key="7">
    <source>
        <dbReference type="ARBA" id="ARBA00022741"/>
    </source>
</evidence>
<evidence type="ECO:0000256" key="8">
    <source>
        <dbReference type="ARBA" id="ARBA00022777"/>
    </source>
</evidence>
<dbReference type="SUPFAM" id="SSF56112">
    <property type="entry name" value="Protein kinase-like (PK-like)"/>
    <property type="match status" value="1"/>
</dbReference>
<feature type="compositionally biased region" description="Pro residues" evidence="15">
    <location>
        <begin position="906"/>
        <end position="919"/>
    </location>
</feature>
<sequence length="1250" mass="131693">MRQVLWLCNVCVTARETRHHLHLPAILDKMPAPGALILLAAVSASGCLASPAHPDGFALGRAPLAPPYAVVLISCSGLLAFIFLLLTCLCCKRGDVGFKEFENPEGEDCSGEYTPPAEETSSSQSLPDVYILPLAEVSLPMPAPQPSHSDMTTPLGLSRQHLSYLQEIGSGWFGKVILGEIFSDYTPAQVVVKELRASAGPLEQRKFISEAQPYRSLQHPNVLQCLGLCVETLPFLLIMEFCQLGDLKRYLRAQRPPEGLSPELPPRDLRTLQRMGLEIARGLAHLHSHNYVHSDLALRNCLLTSDLTVRIGDYGLAHSNYKEDYYLTPERLWIPLRWAAPELLGELHGTFMVVDQSRESNIWSLGVTLWELFEFGAQPYRHLSDEEVLAFVVRLAHPGLLACRTPPRMVPASPLVSHITHIPFSEEGLSPPFLPASATCRGTQAGDGRAPFPSAAVSPLPPGPCQPLSMGIFPPPLSPAQLPPLNLYRLLSPLLPGSLPHFLGLCFPISLGLCPPLSGSLSLSLSGSLSLSLLFFFFVADFCFCLSSPGPKPGDSGYETETPFSPEGAFPGGGAAEEEGVPRPRAPPEPPDPGAPRPPPDPGPLPLPGPREKPTFVVQVSTEQLLMSLREDVTRNLLGEKGATARETGPRKAGRGPGNREKVPGLNRDPTALGNGKQAPSLSLPVNGVTVLENGDQRAPGIEEKAAENGALGSPEREEKVLENGELTPPRREEKALENGELRSPEAGEKVLVNGGLTPPKSEDKVSENGGLRFPRNTERPPETGPWRAPGPWEKTPESWGPAPTIGEPAPETSLERAPAPSAVVSSRNGGETAPGPLGPAPKNGTLEPGTERRAPETGGAPRAPGAGRLDLGSGGRAPVGTGTAPGGGPGSGVDAKAGWVDNTRPQPPPPPLPPPPEAQPRRLEPAPPRARPEVAPEGEPGAPDSRAGGDTAPSGDGDPPSPRGRLGGRACLSFTRTGAHQVSPLAARLSRLSLALPPLTLTPFPGPGPRRPPGEGGVWGETGQGNGAGLGRWEEALSVRAGPGNGAGPGGRAEPRAGAGPRVRAGLVTGAWSRGRGEAWRESVGLEGKRGYWETPTNELSVQAPPEGDTDPSTPPAPPTPPHPATPGDGFPSNDSGFGGSFEWAEDFPLLPPPGPPLCFSRFSVSPALETPGPPARAPDARPAGTISSALPPPSAHLCPPMFHCQLLVTIFQCPCLSLPSLFSLPSQSTDTPPSSGTSSDQATSIRRS</sequence>
<keyword evidence="8" id="KW-0418">Kinase</keyword>
<evidence type="ECO:0000256" key="10">
    <source>
        <dbReference type="ARBA" id="ARBA00022989"/>
    </source>
</evidence>
<dbReference type="OMA" id="EKKPESW"/>
<dbReference type="Ensembl" id="ENSPPAT00000049525.1">
    <property type="protein sequence ID" value="ENSPPAP00000026690.1"/>
    <property type="gene ID" value="ENSPPAG00000036426.1"/>
</dbReference>
<feature type="region of interest" description="Disordered" evidence="15">
    <location>
        <begin position="1091"/>
        <end position="1148"/>
    </location>
</feature>
<evidence type="ECO:0000256" key="3">
    <source>
        <dbReference type="ARBA" id="ARBA00022527"/>
    </source>
</evidence>
<feature type="compositionally biased region" description="Low complexity" evidence="15">
    <location>
        <begin position="1227"/>
        <end position="1241"/>
    </location>
</feature>
<reference evidence="18" key="3">
    <citation type="submission" date="2025-09" db="UniProtKB">
        <authorList>
            <consortium name="Ensembl"/>
        </authorList>
    </citation>
    <scope>IDENTIFICATION</scope>
</reference>
<dbReference type="InterPro" id="IPR017441">
    <property type="entry name" value="Protein_kinase_ATP_BS"/>
</dbReference>